<dbReference type="Proteomes" id="UP000242886">
    <property type="component" value="Chromosome SDENCHOL"/>
</dbReference>
<sequence>MPVDLACAGRLGTSSQPPEVHGVALIKPRRPLRTDDKGVANDTDIEQFVSAQTKLAGHFGRNGHLRFFTQAGGRHGNPSKSWKISVK</sequence>
<organism evidence="2 3">
    <name type="scientific">Sterolibacterium denitrificans</name>
    <dbReference type="NCBI Taxonomy" id="157592"/>
    <lineage>
        <taxon>Bacteria</taxon>
        <taxon>Pseudomonadati</taxon>
        <taxon>Pseudomonadota</taxon>
        <taxon>Betaproteobacteria</taxon>
        <taxon>Nitrosomonadales</taxon>
        <taxon>Sterolibacteriaceae</taxon>
        <taxon>Sterolibacterium</taxon>
    </lineage>
</organism>
<evidence type="ECO:0000313" key="3">
    <source>
        <dbReference type="Proteomes" id="UP000242886"/>
    </source>
</evidence>
<dbReference type="AlphaFoldDB" id="A0A7Z7HQV2"/>
<dbReference type="EMBL" id="LT837803">
    <property type="protein sequence ID" value="SMB24456.1"/>
    <property type="molecule type" value="Genomic_DNA"/>
</dbReference>
<proteinExistence type="predicted"/>
<feature type="region of interest" description="Disordered" evidence="1">
    <location>
        <begin position="1"/>
        <end position="20"/>
    </location>
</feature>
<accession>A0A7Z7HQV2</accession>
<protein>
    <submittedName>
        <fullName evidence="2">Uncharacterized protein</fullName>
    </submittedName>
</protein>
<keyword evidence="3" id="KW-1185">Reference proteome</keyword>
<evidence type="ECO:0000313" key="2">
    <source>
        <dbReference type="EMBL" id="SMB24456.1"/>
    </source>
</evidence>
<evidence type="ECO:0000256" key="1">
    <source>
        <dbReference type="SAM" id="MobiDB-lite"/>
    </source>
</evidence>
<reference evidence="2" key="1">
    <citation type="submission" date="2017-03" db="EMBL/GenBank/DDBJ databases">
        <authorList>
            <consortium name="AG Boll"/>
        </authorList>
    </citation>
    <scope>NUCLEOTIDE SEQUENCE [LARGE SCALE GENOMIC DNA]</scope>
    <source>
        <strain evidence="2">Chol</strain>
    </source>
</reference>
<name>A0A7Z7HQV2_9PROT</name>
<gene>
    <name evidence="2" type="ORF">SDENCHOL_11069</name>
</gene>